<evidence type="ECO:0000313" key="3">
    <source>
        <dbReference type="Proteomes" id="UP000824102"/>
    </source>
</evidence>
<reference evidence="2" key="2">
    <citation type="submission" date="2021-04" db="EMBL/GenBank/DDBJ databases">
        <authorList>
            <person name="Gilroy R."/>
        </authorList>
    </citation>
    <scope>NUCLEOTIDE SEQUENCE</scope>
    <source>
        <strain evidence="2">ChiW7-2402</strain>
    </source>
</reference>
<protein>
    <submittedName>
        <fullName evidence="2">Uncharacterized protein</fullName>
    </submittedName>
</protein>
<feature type="transmembrane region" description="Helical" evidence="1">
    <location>
        <begin position="21"/>
        <end position="39"/>
    </location>
</feature>
<dbReference type="Proteomes" id="UP000824102">
    <property type="component" value="Unassembled WGS sequence"/>
</dbReference>
<dbReference type="AlphaFoldDB" id="A0A9D2JYL9"/>
<proteinExistence type="predicted"/>
<accession>A0A9D2JYL9</accession>
<gene>
    <name evidence="2" type="ORF">H9964_02685</name>
</gene>
<keyword evidence="1" id="KW-1133">Transmembrane helix</keyword>
<dbReference type="EMBL" id="DXBB01000045">
    <property type="protein sequence ID" value="HIZ72470.1"/>
    <property type="molecule type" value="Genomic_DNA"/>
</dbReference>
<organism evidence="2 3">
    <name type="scientific">Candidatus Gallimonas intestinavium</name>
    <dbReference type="NCBI Taxonomy" id="2838603"/>
    <lineage>
        <taxon>Bacteria</taxon>
        <taxon>Bacillati</taxon>
        <taxon>Bacillota</taxon>
        <taxon>Clostridia</taxon>
        <taxon>Candidatus Gallimonas</taxon>
    </lineage>
</organism>
<feature type="transmembrane region" description="Helical" evidence="1">
    <location>
        <begin position="96"/>
        <end position="116"/>
    </location>
</feature>
<reference evidence="2" key="1">
    <citation type="journal article" date="2021" name="PeerJ">
        <title>Extensive microbial diversity within the chicken gut microbiome revealed by metagenomics and culture.</title>
        <authorList>
            <person name="Gilroy R."/>
            <person name="Ravi A."/>
            <person name="Getino M."/>
            <person name="Pursley I."/>
            <person name="Horton D.L."/>
            <person name="Alikhan N.F."/>
            <person name="Baker D."/>
            <person name="Gharbi K."/>
            <person name="Hall N."/>
            <person name="Watson M."/>
            <person name="Adriaenssens E.M."/>
            <person name="Foster-Nyarko E."/>
            <person name="Jarju S."/>
            <person name="Secka A."/>
            <person name="Antonio M."/>
            <person name="Oren A."/>
            <person name="Chaudhuri R.R."/>
            <person name="La Ragione R."/>
            <person name="Hildebrand F."/>
            <person name="Pallen M.J."/>
        </authorList>
    </citation>
    <scope>NUCLEOTIDE SEQUENCE</scope>
    <source>
        <strain evidence="2">ChiW7-2402</strain>
    </source>
</reference>
<feature type="transmembrane region" description="Helical" evidence="1">
    <location>
        <begin position="270"/>
        <end position="291"/>
    </location>
</feature>
<keyword evidence="1" id="KW-0472">Membrane</keyword>
<feature type="transmembrane region" description="Helical" evidence="1">
    <location>
        <begin position="156"/>
        <end position="177"/>
    </location>
</feature>
<evidence type="ECO:0000256" key="1">
    <source>
        <dbReference type="SAM" id="Phobius"/>
    </source>
</evidence>
<comment type="caution">
    <text evidence="2">The sequence shown here is derived from an EMBL/GenBank/DDBJ whole genome shotgun (WGS) entry which is preliminary data.</text>
</comment>
<name>A0A9D2JYL9_9FIRM</name>
<sequence>MAIKRAFRLLTDNFTNVFKLLLYRLVMGALFVGLSYFILDLGLKSLLEGPEMQHVLTMIGDFFEALVSGRTGYLEAFRENFTEALKALFFAFTEDLSSIVGSFAGVVALYLVFRFLNGIATFAMMSISFDRLSTFGKTSFSAAYFENLGRAVRYHLLYVPLSFLYDVLALVLCWFFFFYAPSLMGSTGVGTILLGLSLTVAVYIVLQALKLTFISSWMPYAVENKKVLAGWKDTFTLRGKFVRRFVSYLLAIYLMVVINVVCGFCTLGSFLLITLPASAIYLLWLQLVLYYHENGRKYYLHARKVVGDAEDMPVESEIDLDLES</sequence>
<feature type="transmembrane region" description="Helical" evidence="1">
    <location>
        <begin position="245"/>
        <end position="264"/>
    </location>
</feature>
<evidence type="ECO:0000313" key="2">
    <source>
        <dbReference type="EMBL" id="HIZ72470.1"/>
    </source>
</evidence>
<keyword evidence="1" id="KW-0812">Transmembrane</keyword>
<feature type="transmembrane region" description="Helical" evidence="1">
    <location>
        <begin position="183"/>
        <end position="206"/>
    </location>
</feature>